<dbReference type="PROSITE" id="PS51257">
    <property type="entry name" value="PROKAR_LIPOPROTEIN"/>
    <property type="match status" value="1"/>
</dbReference>
<proteinExistence type="predicted"/>
<keyword evidence="2" id="KW-1185">Reference proteome</keyword>
<comment type="caution">
    <text evidence="1">The sequence shown here is derived from an EMBL/GenBank/DDBJ whole genome shotgun (WGS) entry which is preliminary data.</text>
</comment>
<evidence type="ECO:0000313" key="2">
    <source>
        <dbReference type="Proteomes" id="UP000654993"/>
    </source>
</evidence>
<protein>
    <recommendedName>
        <fullName evidence="3">Sporulation lipoprotein, YhcN/YlaJ family</fullName>
    </recommendedName>
</protein>
<name>A0A916VGT8_9BACL</name>
<dbReference type="EMBL" id="BMAQ01000033">
    <property type="protein sequence ID" value="GFR39064.1"/>
    <property type="molecule type" value="Genomic_DNA"/>
</dbReference>
<reference evidence="1" key="2">
    <citation type="journal article" date="2021" name="Data Brief">
        <title>Draft genome sequence data of the facultative, thermophilic, xylanolytic bacterium Paenibacillus sp. strain DA-C8.</title>
        <authorList>
            <person name="Chhe C."/>
            <person name="Uke A."/>
            <person name="Baramee S."/>
            <person name="Ungkulpasvich U."/>
            <person name="Tachaapaikoon C."/>
            <person name="Pason P."/>
            <person name="Waeonukul R."/>
            <person name="Ratanakhanokchai K."/>
            <person name="Kosugi A."/>
        </authorList>
    </citation>
    <scope>NUCLEOTIDE SEQUENCE</scope>
    <source>
        <strain evidence="1">DA-C8</strain>
    </source>
</reference>
<evidence type="ECO:0000313" key="1">
    <source>
        <dbReference type="EMBL" id="GFR39064.1"/>
    </source>
</evidence>
<organism evidence="1 2">
    <name type="scientific">Insulibacter thermoxylanivorax</name>
    <dbReference type="NCBI Taxonomy" id="2749268"/>
    <lineage>
        <taxon>Bacteria</taxon>
        <taxon>Bacillati</taxon>
        <taxon>Bacillota</taxon>
        <taxon>Bacilli</taxon>
        <taxon>Bacillales</taxon>
        <taxon>Paenibacillaceae</taxon>
        <taxon>Insulibacter</taxon>
    </lineage>
</organism>
<gene>
    <name evidence="1" type="ORF">PRECH8_23600</name>
</gene>
<reference evidence="1" key="1">
    <citation type="submission" date="2020-08" db="EMBL/GenBank/DDBJ databases">
        <authorList>
            <person name="Uke A."/>
            <person name="Chhe C."/>
            <person name="Baramee S."/>
            <person name="Kosugi A."/>
        </authorList>
    </citation>
    <scope>NUCLEOTIDE SEQUENCE</scope>
    <source>
        <strain evidence="1">DA-C8</strain>
    </source>
</reference>
<dbReference type="Proteomes" id="UP000654993">
    <property type="component" value="Unassembled WGS sequence"/>
</dbReference>
<evidence type="ECO:0008006" key="3">
    <source>
        <dbReference type="Google" id="ProtNLM"/>
    </source>
</evidence>
<dbReference type="RefSeq" id="WP_200967273.1">
    <property type="nucleotide sequence ID" value="NZ_BMAQ01000033.1"/>
</dbReference>
<accession>A0A916VGT8</accession>
<dbReference type="Pfam" id="PF09580">
    <property type="entry name" value="Spore_YhcN_YlaJ"/>
    <property type="match status" value="1"/>
</dbReference>
<dbReference type="InterPro" id="IPR019076">
    <property type="entry name" value="Spore_lipoprot_YhcN/YlaJ-like"/>
</dbReference>
<sequence>MIRKLSPILATAAITIVLVSCGQLNRSGDRLQMSGEETNWQAYDVNHSQMLNRMDMHINTRMEAADHIASYVKELERVADAVAIRTDRQIYVGVKLANTYAREGDEMSPAMQVRVLQAVRAADATVTNVHVSSRPEVYDTIKRYRSKLMKGVSDRILVQSFSTRMQSLFEDSALSP</sequence>
<dbReference type="AlphaFoldDB" id="A0A916VGT8"/>